<name>A0ABV6ENE3_9BRAD</name>
<evidence type="ECO:0000313" key="6">
    <source>
        <dbReference type="EMBL" id="MFC0239717.1"/>
    </source>
</evidence>
<feature type="region of interest" description="Disordered" evidence="4">
    <location>
        <begin position="120"/>
        <end position="144"/>
    </location>
</feature>
<evidence type="ECO:0000256" key="3">
    <source>
        <dbReference type="ARBA" id="ARBA00023163"/>
    </source>
</evidence>
<dbReference type="Pfam" id="PF00376">
    <property type="entry name" value="MerR"/>
    <property type="match status" value="1"/>
</dbReference>
<dbReference type="SUPFAM" id="SSF46955">
    <property type="entry name" value="Putative DNA-binding domain"/>
    <property type="match status" value="1"/>
</dbReference>
<accession>A0ABV6ENE3</accession>
<dbReference type="Pfam" id="PF09278">
    <property type="entry name" value="MerR-DNA-bind"/>
    <property type="match status" value="1"/>
</dbReference>
<gene>
    <name evidence="6" type="ORF">ACFFJ6_04525</name>
</gene>
<dbReference type="EMBL" id="JBHLWM010000001">
    <property type="protein sequence ID" value="MFC0239717.1"/>
    <property type="molecule type" value="Genomic_DNA"/>
</dbReference>
<dbReference type="InterPro" id="IPR000551">
    <property type="entry name" value="MerR-type_HTH_dom"/>
</dbReference>
<dbReference type="InterPro" id="IPR015358">
    <property type="entry name" value="Tscrpt_reg_MerR_DNA-bd"/>
</dbReference>
<dbReference type="PANTHER" id="PTHR30204:SF98">
    <property type="entry name" value="HTH-TYPE TRANSCRIPTIONAL REGULATOR ADHR"/>
    <property type="match status" value="1"/>
</dbReference>
<protein>
    <submittedName>
        <fullName evidence="6">MerR family transcriptional regulator</fullName>
    </submittedName>
</protein>
<reference evidence="6 7" key="1">
    <citation type="submission" date="2024-09" db="EMBL/GenBank/DDBJ databases">
        <authorList>
            <person name="Sun Q."/>
            <person name="Mori K."/>
        </authorList>
    </citation>
    <scope>NUCLEOTIDE SEQUENCE [LARGE SCALE GENOMIC DNA]</scope>
    <source>
        <strain evidence="6 7">KCTC 23279</strain>
    </source>
</reference>
<keyword evidence="3" id="KW-0804">Transcription</keyword>
<evidence type="ECO:0000313" key="7">
    <source>
        <dbReference type="Proteomes" id="UP001589775"/>
    </source>
</evidence>
<dbReference type="InterPro" id="IPR009061">
    <property type="entry name" value="DNA-bd_dom_put_sf"/>
</dbReference>
<dbReference type="CDD" id="cd01109">
    <property type="entry name" value="HTH_YyaN"/>
    <property type="match status" value="1"/>
</dbReference>
<proteinExistence type="predicted"/>
<keyword evidence="7" id="KW-1185">Reference proteome</keyword>
<comment type="caution">
    <text evidence="6">The sequence shown here is derived from an EMBL/GenBank/DDBJ whole genome shotgun (WGS) entry which is preliminary data.</text>
</comment>
<dbReference type="PROSITE" id="PS00552">
    <property type="entry name" value="HTH_MERR_1"/>
    <property type="match status" value="1"/>
</dbReference>
<dbReference type="Proteomes" id="UP001589775">
    <property type="component" value="Unassembled WGS sequence"/>
</dbReference>
<evidence type="ECO:0000256" key="1">
    <source>
        <dbReference type="ARBA" id="ARBA00023015"/>
    </source>
</evidence>
<feature type="domain" description="HTH merR-type" evidence="5">
    <location>
        <begin position="1"/>
        <end position="69"/>
    </location>
</feature>
<sequence>MKIGDLARRTGLTAHTLRYYERIGLLPRASRDASGQRDYDASILVWIEFLGRLKTTGMPIRDMLRYAKLRARGTATEDARRILLEQHRAKVQAHVAELKTCLTVLDTKIAGYAAGASKVETDDDATHNRPARTIRPRSARARSD</sequence>
<keyword evidence="1" id="KW-0805">Transcription regulation</keyword>
<organism evidence="6 7">
    <name type="scientific">Rhodopseudomonas telluris</name>
    <dbReference type="NCBI Taxonomy" id="644215"/>
    <lineage>
        <taxon>Bacteria</taxon>
        <taxon>Pseudomonadati</taxon>
        <taxon>Pseudomonadota</taxon>
        <taxon>Alphaproteobacteria</taxon>
        <taxon>Hyphomicrobiales</taxon>
        <taxon>Nitrobacteraceae</taxon>
        <taxon>Rhodopseudomonas</taxon>
    </lineage>
</organism>
<dbReference type="PANTHER" id="PTHR30204">
    <property type="entry name" value="REDOX-CYCLING DRUG-SENSING TRANSCRIPTIONAL ACTIVATOR SOXR"/>
    <property type="match status" value="1"/>
</dbReference>
<dbReference type="InterPro" id="IPR047057">
    <property type="entry name" value="MerR_fam"/>
</dbReference>
<dbReference type="PRINTS" id="PR00040">
    <property type="entry name" value="HTHMERR"/>
</dbReference>
<dbReference type="Gene3D" id="1.10.1660.10">
    <property type="match status" value="1"/>
</dbReference>
<dbReference type="PROSITE" id="PS50937">
    <property type="entry name" value="HTH_MERR_2"/>
    <property type="match status" value="1"/>
</dbReference>
<keyword evidence="2" id="KW-0238">DNA-binding</keyword>
<evidence type="ECO:0000256" key="2">
    <source>
        <dbReference type="ARBA" id="ARBA00023125"/>
    </source>
</evidence>
<dbReference type="SMART" id="SM00422">
    <property type="entry name" value="HTH_MERR"/>
    <property type="match status" value="1"/>
</dbReference>
<evidence type="ECO:0000256" key="4">
    <source>
        <dbReference type="SAM" id="MobiDB-lite"/>
    </source>
</evidence>
<feature type="compositionally biased region" description="Basic residues" evidence="4">
    <location>
        <begin position="129"/>
        <end position="144"/>
    </location>
</feature>
<evidence type="ECO:0000259" key="5">
    <source>
        <dbReference type="PROSITE" id="PS50937"/>
    </source>
</evidence>
<dbReference type="RefSeq" id="WP_378384800.1">
    <property type="nucleotide sequence ID" value="NZ_JBHLWM010000001.1"/>
</dbReference>